<dbReference type="InterPro" id="IPR002372">
    <property type="entry name" value="PQQ_rpt_dom"/>
</dbReference>
<dbReference type="Gene3D" id="2.140.10.10">
    <property type="entry name" value="Quinoprotein alcohol dehydrogenase-like superfamily"/>
    <property type="match status" value="2"/>
</dbReference>
<feature type="transmembrane region" description="Helical" evidence="4">
    <location>
        <begin position="57"/>
        <end position="73"/>
    </location>
</feature>
<dbReference type="RefSeq" id="WP_057945676.1">
    <property type="nucleotide sequence ID" value="NZ_CP011131.1"/>
</dbReference>
<gene>
    <name evidence="6" type="ORF">MOV92_22565</name>
</gene>
<evidence type="ECO:0000256" key="1">
    <source>
        <dbReference type="ARBA" id="ARBA00001931"/>
    </source>
</evidence>
<comment type="similarity">
    <text evidence="2">Belongs to the bacterial PQQ dehydrogenase family.</text>
</comment>
<dbReference type="InterPro" id="IPR018391">
    <property type="entry name" value="PQQ_b-propeller_rpt"/>
</dbReference>
<evidence type="ECO:0000256" key="4">
    <source>
        <dbReference type="SAM" id="Phobius"/>
    </source>
</evidence>
<comment type="cofactor">
    <cofactor evidence="1">
        <name>pyrroloquinoline quinone</name>
        <dbReference type="ChEBI" id="CHEBI:58442"/>
    </cofactor>
</comment>
<feature type="transmembrane region" description="Helical" evidence="4">
    <location>
        <begin position="79"/>
        <end position="102"/>
    </location>
</feature>
<dbReference type="PANTHER" id="PTHR32303">
    <property type="entry name" value="QUINOPROTEIN ALCOHOL DEHYDROGENASE (CYTOCHROME C)"/>
    <property type="match status" value="1"/>
</dbReference>
<dbReference type="PANTHER" id="PTHR32303:SF4">
    <property type="entry name" value="QUINOPROTEIN GLUCOSE DEHYDROGENASE"/>
    <property type="match status" value="1"/>
</dbReference>
<organism evidence="6 7">
    <name type="scientific">Lysobacter gummosus</name>
    <dbReference type="NCBI Taxonomy" id="262324"/>
    <lineage>
        <taxon>Bacteria</taxon>
        <taxon>Pseudomonadati</taxon>
        <taxon>Pseudomonadota</taxon>
        <taxon>Gammaproteobacteria</taxon>
        <taxon>Lysobacterales</taxon>
        <taxon>Lysobacteraceae</taxon>
        <taxon>Lysobacter</taxon>
    </lineage>
</organism>
<feature type="transmembrane region" description="Helical" evidence="4">
    <location>
        <begin position="109"/>
        <end position="130"/>
    </location>
</feature>
<sequence>MKIVTIAYSLILAISGIFFTYEGAELALAGGSLYYFIFGLLLLLAAFLHFKADVRASVVLAATFLLTICWALWEVGLNYWGLFPRVLTPLGFLIISLGVVAFLRPAPRFGSLGVLAAAVVTFLAFFGFSFKPFQEVIGERDPSFKIAQVSNAPDNWAAYGRTVEGTRYGPFNQINRDNVRNLKIAWTYRTGRPLDPGGWASDQNTPLQIDNTIYSCTPQNVIHAIDATTGKNKWISDPGVRPNSVARCRGVSFFRDPDAAKGSQCADRIIATTIDARLHEIDATTGARCTGFGENGFVNLSDRVGQSQNLLYYQTSAPLVARNLIVVGGWVSDNQHRGEPSGVIRAFDVRTGAVVWAWDLGNPQTTREPQDGQTYTLGTPNMWSHAAFDDKLGLIFLPLGNATPDYFSTGRPPHSESYNSALVALDIESGRERWKFQTVHTDLWDYDLPSQPALVDMPNDKGEMVPSVIQLTKRGQIFAFDRRTGQPITRVEEKPVPQTGHVSDELPSPTQPYSVGMPTIGGGALTEASAWGMTSFDQLWCRIDFRKRRYDGEFTLPGLTSRIQYPSAMGGMNWGSASYDPVNSRIFVNDIRIAGLNRLMLRDEFNEYVKTHKPTLDGHGVAAMEGTPYGEVTSHWMSPFGVPCSQPPFGTISAIDLKTRKVVWQGPADTAKNLGPMGIALGLPMRMGSPTYAGTMTTAGGLVFFAGGQDNYLRAFDAETGQELWKGELPVGSSATPMTYVSPIDGKQYVLISAGGAAHSPTMGDYVIAFSL</sequence>
<reference evidence="6 7" key="1">
    <citation type="submission" date="2022-03" db="EMBL/GenBank/DDBJ databases">
        <title>Complete genome sequence of Lysobacter capsici VKM B-2533 and Lysobacter gummosus 10.1.1, promising sources of lytic agents.</title>
        <authorList>
            <person name="Tarlachkov S.V."/>
            <person name="Kudryakova I.V."/>
            <person name="Afoshin A.S."/>
            <person name="Leontyevskaya E.A."/>
            <person name="Leontyevskaya N.V."/>
        </authorList>
    </citation>
    <scope>NUCLEOTIDE SEQUENCE [LARGE SCALE GENOMIC DNA]</scope>
    <source>
        <strain evidence="6 7">10.1.1</strain>
    </source>
</reference>
<keyword evidence="4" id="KW-0812">Transmembrane</keyword>
<dbReference type="InterPro" id="IPR011047">
    <property type="entry name" value="Quinoprotein_ADH-like_sf"/>
</dbReference>
<evidence type="ECO:0000259" key="5">
    <source>
        <dbReference type="Pfam" id="PF01011"/>
    </source>
</evidence>
<feature type="transmembrane region" description="Helical" evidence="4">
    <location>
        <begin position="5"/>
        <end position="21"/>
    </location>
</feature>
<proteinExistence type="inferred from homology"/>
<accession>A0ABY3XDP3</accession>
<keyword evidence="4" id="KW-1133">Transmembrane helix</keyword>
<feature type="transmembrane region" description="Helical" evidence="4">
    <location>
        <begin position="33"/>
        <end position="50"/>
    </location>
</feature>
<dbReference type="EC" id="1.1.-.-" evidence="6"/>
<dbReference type="EMBL" id="CP093547">
    <property type="protein sequence ID" value="UNP29217.1"/>
    <property type="molecule type" value="Genomic_DNA"/>
</dbReference>
<dbReference type="CDD" id="cd10280">
    <property type="entry name" value="PQQ_mGDH"/>
    <property type="match status" value="1"/>
</dbReference>
<dbReference type="NCBIfam" id="TIGR03074">
    <property type="entry name" value="PQQ_membr_DH"/>
    <property type="match status" value="1"/>
</dbReference>
<evidence type="ECO:0000313" key="7">
    <source>
        <dbReference type="Proteomes" id="UP000829194"/>
    </source>
</evidence>
<protein>
    <submittedName>
        <fullName evidence="6">Membrane-bound PQQ-dependent dehydrogenase, glucose/quinate/shikimate family</fullName>
        <ecNumber evidence="6">1.1.-.-</ecNumber>
    </submittedName>
</protein>
<keyword evidence="7" id="KW-1185">Reference proteome</keyword>
<dbReference type="Pfam" id="PF01011">
    <property type="entry name" value="PQQ"/>
    <property type="match status" value="1"/>
</dbReference>
<feature type="domain" description="Pyrrolo-quinoline quinone repeat" evidence="5">
    <location>
        <begin position="156"/>
        <end position="750"/>
    </location>
</feature>
<evidence type="ECO:0000313" key="6">
    <source>
        <dbReference type="EMBL" id="UNP29217.1"/>
    </source>
</evidence>
<dbReference type="SUPFAM" id="SSF50998">
    <property type="entry name" value="Quinoprotein alcohol dehydrogenase-like"/>
    <property type="match status" value="1"/>
</dbReference>
<dbReference type="SMART" id="SM00564">
    <property type="entry name" value="PQQ"/>
    <property type="match status" value="5"/>
</dbReference>
<keyword evidence="3 6" id="KW-0560">Oxidoreductase</keyword>
<name>A0ABY3XDP3_9GAMM</name>
<dbReference type="GO" id="GO:0016491">
    <property type="term" value="F:oxidoreductase activity"/>
    <property type="evidence" value="ECO:0007669"/>
    <property type="project" value="UniProtKB-KW"/>
</dbReference>
<evidence type="ECO:0000256" key="2">
    <source>
        <dbReference type="ARBA" id="ARBA00008156"/>
    </source>
</evidence>
<evidence type="ECO:0000256" key="3">
    <source>
        <dbReference type="ARBA" id="ARBA00023002"/>
    </source>
</evidence>
<dbReference type="InterPro" id="IPR017511">
    <property type="entry name" value="PQQ_mDH"/>
</dbReference>
<keyword evidence="4" id="KW-0472">Membrane</keyword>
<dbReference type="Proteomes" id="UP000829194">
    <property type="component" value="Chromosome"/>
</dbReference>